<dbReference type="Bgee" id="ENSORLG00000027063">
    <property type="expression patterns" value="Expressed in intestine and 8 other cell types or tissues"/>
</dbReference>
<dbReference type="PANTHER" id="PTHR23095:SF53">
    <property type="entry name" value="ZINC FINGER CCHC DOMAIN-CONTAINING PROTEIN 12-LIKE"/>
    <property type="match status" value="1"/>
</dbReference>
<dbReference type="InterPro" id="IPR036875">
    <property type="entry name" value="Znf_CCHC_sf"/>
</dbReference>
<reference evidence="4" key="3">
    <citation type="submission" date="2025-09" db="UniProtKB">
        <authorList>
            <consortium name="Ensembl"/>
        </authorList>
    </citation>
    <scope>IDENTIFICATION</scope>
    <source>
        <strain evidence="4">Hd-rR</strain>
    </source>
</reference>
<reference evidence="4" key="2">
    <citation type="submission" date="2025-08" db="UniProtKB">
        <authorList>
            <consortium name="Ensembl"/>
        </authorList>
    </citation>
    <scope>IDENTIFICATION</scope>
    <source>
        <strain evidence="4">Hd-rR</strain>
    </source>
</reference>
<dbReference type="PANTHER" id="PTHR23095">
    <property type="entry name" value="PARANEOPLASTIC ANTIGEN"/>
    <property type="match status" value="1"/>
</dbReference>
<dbReference type="PROSITE" id="PS50158">
    <property type="entry name" value="ZF_CCHC"/>
    <property type="match status" value="1"/>
</dbReference>
<name>A0A3B3HUZ9_ORYLA</name>
<dbReference type="GO" id="GO:0008270">
    <property type="term" value="F:zinc ion binding"/>
    <property type="evidence" value="ECO:0007669"/>
    <property type="project" value="UniProtKB-KW"/>
</dbReference>
<sequence>MEFVTRSGLNVNKSVLITGVKNTKADNDVIDCLRSYGNLSRVLYVNDPTSALHKNLIVEFADENSYAALEPLLPRTHTSANDELEFRLTPLASECVAAADSNSSPPDYLAELKRIADRSGCDFDNVLKSVMTQIGHHLDSAAAKNISLKHEDDYEDDDSDDDEEEARGVDTGSEQPQPAPPFQQEALSRQPRARQRTSLSPDQLNPPEVQKVVVEHVVRNTDLLSSFPRLRPFSGKTPKQSNEADYDSWRGQIALLLTDPSLSALQVTRRIMESLLSPAADLVKGLKPDTLPAVFLNTLDAAFGTVQDGEELFAQFLNTLQIPGERPSAYLQRLQLALSSVVKQGGVSPSEVDRHLLKQFCRGCWDNSLIMKLQLEQQKTNPPSFSDLLLQLRTEEDRQLAKESLMKQHIGAAKQKATIQSHSACSCGHSPPPNRELKEMKEQLQRLQKQMSQLLTRNLAAESKSTTRLKPSPPQKSSTKPKPWYCFNCGEDGHVSSTCTNRANPILVQQKKTLLRQKQAAWETKHQLN</sequence>
<dbReference type="InParanoid" id="A0A3B3HUZ9"/>
<proteinExistence type="predicted"/>
<dbReference type="Ensembl" id="ENSORLT00000041365.1">
    <property type="protein sequence ID" value="ENSORLP00000035570.1"/>
    <property type="gene ID" value="ENSORLG00000027063.1"/>
</dbReference>
<dbReference type="GO" id="GO:0003676">
    <property type="term" value="F:nucleic acid binding"/>
    <property type="evidence" value="ECO:0007669"/>
    <property type="project" value="InterPro"/>
</dbReference>
<dbReference type="InterPro" id="IPR001878">
    <property type="entry name" value="Znf_CCHC"/>
</dbReference>
<dbReference type="InterPro" id="IPR026523">
    <property type="entry name" value="PNMA"/>
</dbReference>
<protein>
    <recommendedName>
        <fullName evidence="3">CCHC-type domain-containing protein</fullName>
    </recommendedName>
</protein>
<keyword evidence="1" id="KW-0862">Zinc</keyword>
<evidence type="ECO:0000259" key="3">
    <source>
        <dbReference type="PROSITE" id="PS50158"/>
    </source>
</evidence>
<dbReference type="GeneTree" id="ENSGT01030000234522"/>
<evidence type="ECO:0000313" key="4">
    <source>
        <dbReference type="Ensembl" id="ENSORLP00000035570.1"/>
    </source>
</evidence>
<dbReference type="Pfam" id="PF00098">
    <property type="entry name" value="zf-CCHC"/>
    <property type="match status" value="1"/>
</dbReference>
<dbReference type="Pfam" id="PF14893">
    <property type="entry name" value="PNMA"/>
    <property type="match status" value="1"/>
</dbReference>
<keyword evidence="1" id="KW-0479">Metal-binding</keyword>
<keyword evidence="5" id="KW-1185">Reference proteome</keyword>
<feature type="domain" description="CCHC-type" evidence="3">
    <location>
        <begin position="486"/>
        <end position="501"/>
    </location>
</feature>
<evidence type="ECO:0000256" key="1">
    <source>
        <dbReference type="PROSITE-ProRule" id="PRU00047"/>
    </source>
</evidence>
<organism evidence="4 5">
    <name type="scientific">Oryzias latipes</name>
    <name type="common">Japanese rice fish</name>
    <name type="synonym">Japanese killifish</name>
    <dbReference type="NCBI Taxonomy" id="8090"/>
    <lineage>
        <taxon>Eukaryota</taxon>
        <taxon>Metazoa</taxon>
        <taxon>Chordata</taxon>
        <taxon>Craniata</taxon>
        <taxon>Vertebrata</taxon>
        <taxon>Euteleostomi</taxon>
        <taxon>Actinopterygii</taxon>
        <taxon>Neopterygii</taxon>
        <taxon>Teleostei</taxon>
        <taxon>Neoteleostei</taxon>
        <taxon>Acanthomorphata</taxon>
        <taxon>Ovalentaria</taxon>
        <taxon>Atherinomorphae</taxon>
        <taxon>Beloniformes</taxon>
        <taxon>Adrianichthyidae</taxon>
        <taxon>Oryziinae</taxon>
        <taxon>Oryzias</taxon>
    </lineage>
</organism>
<dbReference type="SUPFAM" id="SSF57756">
    <property type="entry name" value="Retrovirus zinc finger-like domains"/>
    <property type="match status" value="1"/>
</dbReference>
<evidence type="ECO:0000313" key="5">
    <source>
        <dbReference type="Proteomes" id="UP000001038"/>
    </source>
</evidence>
<keyword evidence="1" id="KW-0863">Zinc-finger</keyword>
<accession>A0A3B3HUZ9</accession>
<feature type="region of interest" description="Disordered" evidence="2">
    <location>
        <begin position="147"/>
        <end position="208"/>
    </location>
</feature>
<feature type="compositionally biased region" description="Acidic residues" evidence="2">
    <location>
        <begin position="153"/>
        <end position="165"/>
    </location>
</feature>
<dbReference type="AlphaFoldDB" id="A0A3B3HUZ9"/>
<dbReference type="InterPro" id="IPR048270">
    <property type="entry name" value="PNMA_C"/>
</dbReference>
<evidence type="ECO:0000256" key="2">
    <source>
        <dbReference type="SAM" id="MobiDB-lite"/>
    </source>
</evidence>
<reference evidence="4 5" key="1">
    <citation type="journal article" date="2007" name="Nature">
        <title>The medaka draft genome and insights into vertebrate genome evolution.</title>
        <authorList>
            <person name="Kasahara M."/>
            <person name="Naruse K."/>
            <person name="Sasaki S."/>
            <person name="Nakatani Y."/>
            <person name="Qu W."/>
            <person name="Ahsan B."/>
            <person name="Yamada T."/>
            <person name="Nagayasu Y."/>
            <person name="Doi K."/>
            <person name="Kasai Y."/>
            <person name="Jindo T."/>
            <person name="Kobayashi D."/>
            <person name="Shimada A."/>
            <person name="Toyoda A."/>
            <person name="Kuroki Y."/>
            <person name="Fujiyama A."/>
            <person name="Sasaki T."/>
            <person name="Shimizu A."/>
            <person name="Asakawa S."/>
            <person name="Shimizu N."/>
            <person name="Hashimoto S."/>
            <person name="Yang J."/>
            <person name="Lee Y."/>
            <person name="Matsushima K."/>
            <person name="Sugano S."/>
            <person name="Sakaizumi M."/>
            <person name="Narita T."/>
            <person name="Ohishi K."/>
            <person name="Haga S."/>
            <person name="Ohta F."/>
            <person name="Nomoto H."/>
            <person name="Nogata K."/>
            <person name="Morishita T."/>
            <person name="Endo T."/>
            <person name="Shin-I T."/>
            <person name="Takeda H."/>
            <person name="Morishita S."/>
            <person name="Kohara Y."/>
        </authorList>
    </citation>
    <scope>NUCLEOTIDE SEQUENCE [LARGE SCALE GENOMIC DNA]</scope>
    <source>
        <strain evidence="4 5">Hd-rR</strain>
    </source>
</reference>
<feature type="region of interest" description="Disordered" evidence="2">
    <location>
        <begin position="461"/>
        <end position="482"/>
    </location>
</feature>
<dbReference type="SMART" id="SM00343">
    <property type="entry name" value="ZnF_C2HC"/>
    <property type="match status" value="1"/>
</dbReference>
<dbReference type="Proteomes" id="UP000001038">
    <property type="component" value="Chromosome 11"/>
</dbReference>